<reference evidence="1 2" key="1">
    <citation type="submission" date="2018-02" db="EMBL/GenBank/DDBJ databases">
        <title>Comparative genomes isolates from brazilian mangrove.</title>
        <authorList>
            <person name="Araujo J.E."/>
            <person name="Taketani R.G."/>
            <person name="Silva M.C.P."/>
            <person name="Loureco M.V."/>
            <person name="Andreote F.D."/>
        </authorList>
    </citation>
    <scope>NUCLEOTIDE SEQUENCE [LARGE SCALE GENOMIC DNA]</scope>
    <source>
        <strain evidence="1 2">Nap-Phe MGV</strain>
    </source>
</reference>
<proteinExistence type="predicted"/>
<dbReference type="RefSeq" id="WP_105337397.1">
    <property type="nucleotide sequence ID" value="NZ_PUHZ01000021.1"/>
</dbReference>
<protein>
    <submittedName>
        <fullName evidence="1">Uncharacterized protein</fullName>
    </submittedName>
</protein>
<dbReference type="OrthoDB" id="282495at2"/>
<gene>
    <name evidence="1" type="ORF">C5Y93_20875</name>
</gene>
<dbReference type="EMBL" id="PUHZ01000021">
    <property type="protein sequence ID" value="PQO43997.1"/>
    <property type="molecule type" value="Genomic_DNA"/>
</dbReference>
<name>A0A2S8GHT7_9BACT</name>
<evidence type="ECO:0000313" key="2">
    <source>
        <dbReference type="Proteomes" id="UP000237819"/>
    </source>
</evidence>
<evidence type="ECO:0000313" key="1">
    <source>
        <dbReference type="EMBL" id="PQO43997.1"/>
    </source>
</evidence>
<sequence>MEPKTKILDLFECGSISAVEAAHRLLLLVDEENVRELLDDLPADVREKIAAMPAEYRRVMLGAHSTIIGPEEFELLGHLPSEKTPSPEQIALAKERLADAGF</sequence>
<accession>A0A2S8GHT7</accession>
<comment type="caution">
    <text evidence="1">The sequence shown here is derived from an EMBL/GenBank/DDBJ whole genome shotgun (WGS) entry which is preliminary data.</text>
</comment>
<dbReference type="Proteomes" id="UP000237819">
    <property type="component" value="Unassembled WGS sequence"/>
</dbReference>
<organism evidence="1 2">
    <name type="scientific">Blastopirellula marina</name>
    <dbReference type="NCBI Taxonomy" id="124"/>
    <lineage>
        <taxon>Bacteria</taxon>
        <taxon>Pseudomonadati</taxon>
        <taxon>Planctomycetota</taxon>
        <taxon>Planctomycetia</taxon>
        <taxon>Pirellulales</taxon>
        <taxon>Pirellulaceae</taxon>
        <taxon>Blastopirellula</taxon>
    </lineage>
</organism>
<dbReference type="AlphaFoldDB" id="A0A2S8GHT7"/>